<dbReference type="Gene3D" id="1.20.5.340">
    <property type="match status" value="1"/>
</dbReference>
<dbReference type="InterPro" id="IPR016186">
    <property type="entry name" value="C-type_lectin-like/link_sf"/>
</dbReference>
<dbReference type="SUPFAM" id="SSF56436">
    <property type="entry name" value="C-type lectin-like"/>
    <property type="match status" value="1"/>
</dbReference>
<dbReference type="InterPro" id="IPR039689">
    <property type="entry name" value="CD72"/>
</dbReference>
<protein>
    <recommendedName>
        <fullName evidence="4">C-type lectin domain-containing protein</fullName>
    </recommendedName>
</protein>
<keyword evidence="1" id="KW-0175">Coiled coil</keyword>
<dbReference type="Proteomes" id="UP000265180">
    <property type="component" value="Chromosome 16"/>
</dbReference>
<keyword evidence="2" id="KW-1133">Transmembrane helix</keyword>
<dbReference type="PANTHER" id="PTHR15028">
    <property type="entry name" value="CD72-RELATED"/>
    <property type="match status" value="1"/>
</dbReference>
<feature type="signal peptide" evidence="3">
    <location>
        <begin position="1"/>
        <end position="22"/>
    </location>
</feature>
<dbReference type="SMART" id="SM00034">
    <property type="entry name" value="CLECT"/>
    <property type="match status" value="1"/>
</dbReference>
<accession>A0A3P9MAC6</accession>
<evidence type="ECO:0000256" key="1">
    <source>
        <dbReference type="SAM" id="Coils"/>
    </source>
</evidence>
<dbReference type="InterPro" id="IPR016187">
    <property type="entry name" value="CTDL_fold"/>
</dbReference>
<sequence length="261" mass="30839">MSEKKALLNELMVICVIWVAVAMETNKQKKNLSDLEAKNEQLTLEKRDLQNRTEDLRMNMTKLENQTQQLTAEKMFFKNQTKEMTVYMTILQNQNEQLRNSSDKLNKILAHLNEKLSFFFLFFHFYIACQTCPKDWIQFQESCYFFYNLNSPWKTWDQSQQFCQSMKSDLVVISSLEEQLSAKDSLSPSAFITGREQWPWRINRSSNDRRVGSSTPPSHCCCVLGEQLDLGGWQSRHTWVKKYSYYILTCLLNVLMGFYLF</sequence>
<name>A0A3P9MAC6_ORYLA</name>
<dbReference type="PANTHER" id="PTHR15028:SF6">
    <property type="entry name" value="B-CELL DIFFERENTIATION ANTIGEN CD72"/>
    <property type="match status" value="1"/>
</dbReference>
<feature type="chain" id="PRO_5018053268" description="C-type lectin domain-containing protein" evidence="3">
    <location>
        <begin position="23"/>
        <end position="261"/>
    </location>
</feature>
<evidence type="ECO:0000256" key="2">
    <source>
        <dbReference type="SAM" id="Phobius"/>
    </source>
</evidence>
<reference evidence="5" key="3">
    <citation type="submission" date="2025-08" db="UniProtKB">
        <authorList>
            <consortium name="Ensembl"/>
        </authorList>
    </citation>
    <scope>IDENTIFICATION</scope>
    <source>
        <strain evidence="5">HNI</strain>
    </source>
</reference>
<dbReference type="GO" id="GO:0004888">
    <property type="term" value="F:transmembrane signaling receptor activity"/>
    <property type="evidence" value="ECO:0007669"/>
    <property type="project" value="InterPro"/>
</dbReference>
<evidence type="ECO:0000313" key="5">
    <source>
        <dbReference type="Ensembl" id="ENSORLP00020029779.1"/>
    </source>
</evidence>
<organism evidence="5 6">
    <name type="scientific">Oryzias latipes</name>
    <name type="common">Japanese rice fish</name>
    <name type="synonym">Japanese killifish</name>
    <dbReference type="NCBI Taxonomy" id="8090"/>
    <lineage>
        <taxon>Eukaryota</taxon>
        <taxon>Metazoa</taxon>
        <taxon>Chordata</taxon>
        <taxon>Craniata</taxon>
        <taxon>Vertebrata</taxon>
        <taxon>Euteleostomi</taxon>
        <taxon>Actinopterygii</taxon>
        <taxon>Neopterygii</taxon>
        <taxon>Teleostei</taxon>
        <taxon>Neoteleostei</taxon>
        <taxon>Acanthomorphata</taxon>
        <taxon>Ovalentaria</taxon>
        <taxon>Atherinomorphae</taxon>
        <taxon>Beloniformes</taxon>
        <taxon>Adrianichthyidae</taxon>
        <taxon>Oryziinae</taxon>
        <taxon>Oryzias</taxon>
    </lineage>
</organism>
<dbReference type="AlphaFoldDB" id="A0A3P9MAC6"/>
<reference key="1">
    <citation type="journal article" date="2007" name="Nature">
        <title>The medaka draft genome and insights into vertebrate genome evolution.</title>
        <authorList>
            <person name="Kasahara M."/>
            <person name="Naruse K."/>
            <person name="Sasaki S."/>
            <person name="Nakatani Y."/>
            <person name="Qu W."/>
            <person name="Ahsan B."/>
            <person name="Yamada T."/>
            <person name="Nagayasu Y."/>
            <person name="Doi K."/>
            <person name="Kasai Y."/>
            <person name="Jindo T."/>
            <person name="Kobayashi D."/>
            <person name="Shimada A."/>
            <person name="Toyoda A."/>
            <person name="Kuroki Y."/>
            <person name="Fujiyama A."/>
            <person name="Sasaki T."/>
            <person name="Shimizu A."/>
            <person name="Asakawa S."/>
            <person name="Shimizu N."/>
            <person name="Hashimoto S."/>
            <person name="Yang J."/>
            <person name="Lee Y."/>
            <person name="Matsushima K."/>
            <person name="Sugano S."/>
            <person name="Sakaizumi M."/>
            <person name="Narita T."/>
            <person name="Ohishi K."/>
            <person name="Haga S."/>
            <person name="Ohta F."/>
            <person name="Nomoto H."/>
            <person name="Nogata K."/>
            <person name="Morishita T."/>
            <person name="Endo T."/>
            <person name="Shin-I T."/>
            <person name="Takeda H."/>
            <person name="Morishita S."/>
            <person name="Kohara Y."/>
        </authorList>
    </citation>
    <scope>NUCLEOTIDE SEQUENCE [LARGE SCALE GENOMIC DNA]</scope>
    <source>
        <strain>Hd-rR</strain>
    </source>
</reference>
<proteinExistence type="predicted"/>
<evidence type="ECO:0000313" key="6">
    <source>
        <dbReference type="Proteomes" id="UP000265180"/>
    </source>
</evidence>
<feature type="transmembrane region" description="Helical" evidence="2">
    <location>
        <begin position="243"/>
        <end position="260"/>
    </location>
</feature>
<feature type="coiled-coil region" evidence="1">
    <location>
        <begin position="25"/>
        <end position="115"/>
    </location>
</feature>
<feature type="domain" description="C-type lectin" evidence="4">
    <location>
        <begin position="132"/>
        <end position="242"/>
    </location>
</feature>
<evidence type="ECO:0000259" key="4">
    <source>
        <dbReference type="SMART" id="SM00034"/>
    </source>
</evidence>
<dbReference type="GO" id="GO:0005886">
    <property type="term" value="C:plasma membrane"/>
    <property type="evidence" value="ECO:0007669"/>
    <property type="project" value="InterPro"/>
</dbReference>
<keyword evidence="3" id="KW-0732">Signal</keyword>
<dbReference type="Ensembl" id="ENSORLT00020020313.1">
    <property type="protein sequence ID" value="ENSORLP00020029779.1"/>
    <property type="gene ID" value="ENSORLG00020013913.1"/>
</dbReference>
<dbReference type="Gene3D" id="3.10.100.10">
    <property type="entry name" value="Mannose-Binding Protein A, subunit A"/>
    <property type="match status" value="1"/>
</dbReference>
<evidence type="ECO:0000256" key="3">
    <source>
        <dbReference type="SAM" id="SignalP"/>
    </source>
</evidence>
<reference evidence="5" key="4">
    <citation type="submission" date="2025-09" db="UniProtKB">
        <authorList>
            <consortium name="Ensembl"/>
        </authorList>
    </citation>
    <scope>IDENTIFICATION</scope>
    <source>
        <strain evidence="5">HNI</strain>
    </source>
</reference>
<keyword evidence="2" id="KW-0472">Membrane</keyword>
<reference evidence="5 6" key="2">
    <citation type="submission" date="2017-04" db="EMBL/GenBank/DDBJ databases">
        <title>CpG methylation of centromeres and impact of large insertions on vertebrate speciation.</title>
        <authorList>
            <person name="Ichikawa K."/>
            <person name="Yoshimura J."/>
            <person name="Morishita S."/>
        </authorList>
    </citation>
    <scope>NUCLEOTIDE SEQUENCE</scope>
    <source>
        <strain evidence="5 6">HNI</strain>
    </source>
</reference>
<keyword evidence="2" id="KW-0812">Transmembrane</keyword>
<dbReference type="InterPro" id="IPR001304">
    <property type="entry name" value="C-type_lectin-like"/>
</dbReference>